<evidence type="ECO:0000256" key="6">
    <source>
        <dbReference type="ARBA" id="ARBA00022989"/>
    </source>
</evidence>
<evidence type="ECO:0000313" key="12">
    <source>
        <dbReference type="Proteomes" id="UP000078492"/>
    </source>
</evidence>
<dbReference type="GO" id="GO:0005743">
    <property type="term" value="C:mitochondrial inner membrane"/>
    <property type="evidence" value="ECO:0007669"/>
    <property type="project" value="UniProtKB-SubCell"/>
</dbReference>
<dbReference type="InterPro" id="IPR001694">
    <property type="entry name" value="NADH_UbQ_OxRdtase_su1/FPO"/>
</dbReference>
<dbReference type="GO" id="GO:0009060">
    <property type="term" value="P:aerobic respiration"/>
    <property type="evidence" value="ECO:0007669"/>
    <property type="project" value="TreeGrafter"/>
</dbReference>
<keyword evidence="7 10" id="KW-0472">Membrane</keyword>
<evidence type="ECO:0000256" key="10">
    <source>
        <dbReference type="SAM" id="Phobius"/>
    </source>
</evidence>
<evidence type="ECO:0000256" key="1">
    <source>
        <dbReference type="ARBA" id="ARBA00004141"/>
    </source>
</evidence>
<evidence type="ECO:0000256" key="5">
    <source>
        <dbReference type="ARBA" id="ARBA00022692"/>
    </source>
</evidence>
<keyword evidence="6 10" id="KW-1133">Transmembrane helix</keyword>
<dbReference type="Proteomes" id="UP000078492">
    <property type="component" value="Unassembled WGS sequence"/>
</dbReference>
<dbReference type="GO" id="GO:0003954">
    <property type="term" value="F:NADH dehydrogenase activity"/>
    <property type="evidence" value="ECO:0007669"/>
    <property type="project" value="TreeGrafter"/>
</dbReference>
<evidence type="ECO:0000313" key="11">
    <source>
        <dbReference type="EMBL" id="KYN26735.1"/>
    </source>
</evidence>
<keyword evidence="9" id="KW-0520">NAD</keyword>
<comment type="similarity">
    <text evidence="2 9">Belongs to the complex I subunit 1 family.</text>
</comment>
<feature type="transmembrane region" description="Helical" evidence="10">
    <location>
        <begin position="48"/>
        <end position="67"/>
    </location>
</feature>
<protein>
    <recommendedName>
        <fullName evidence="3">NADH-ubiquinone oxidoreductase chain 1</fullName>
    </recommendedName>
    <alternativeName>
        <fullName evidence="8">NADH dehydrogenase subunit 1</fullName>
    </alternativeName>
</protein>
<evidence type="ECO:0000256" key="3">
    <source>
        <dbReference type="ARBA" id="ARBA00021009"/>
    </source>
</evidence>
<dbReference type="AlphaFoldDB" id="A0A151JLU0"/>
<dbReference type="PANTHER" id="PTHR11432">
    <property type="entry name" value="NADH DEHYDROGENASE SUBUNIT 1"/>
    <property type="match status" value="1"/>
</dbReference>
<reference evidence="11 12" key="1">
    <citation type="submission" date="2015-09" db="EMBL/GenBank/DDBJ databases">
        <title>Trachymyrmex cornetzi WGS genome.</title>
        <authorList>
            <person name="Nygaard S."/>
            <person name="Hu H."/>
            <person name="Boomsma J."/>
            <person name="Zhang G."/>
        </authorList>
    </citation>
    <scope>NUCLEOTIDE SEQUENCE [LARGE SCALE GENOMIC DNA]</scope>
    <source>
        <strain evidence="11">Tcor2-1</strain>
        <tissue evidence="11">Whole body</tissue>
    </source>
</reference>
<organism evidence="11 12">
    <name type="scientific">Trachymyrmex cornetzi</name>
    <dbReference type="NCBI Taxonomy" id="471704"/>
    <lineage>
        <taxon>Eukaryota</taxon>
        <taxon>Metazoa</taxon>
        <taxon>Ecdysozoa</taxon>
        <taxon>Arthropoda</taxon>
        <taxon>Hexapoda</taxon>
        <taxon>Insecta</taxon>
        <taxon>Pterygota</taxon>
        <taxon>Neoptera</taxon>
        <taxon>Endopterygota</taxon>
        <taxon>Hymenoptera</taxon>
        <taxon>Apocrita</taxon>
        <taxon>Aculeata</taxon>
        <taxon>Formicoidea</taxon>
        <taxon>Formicidae</taxon>
        <taxon>Myrmicinae</taxon>
        <taxon>Trachymyrmex</taxon>
    </lineage>
</organism>
<evidence type="ECO:0000256" key="8">
    <source>
        <dbReference type="ARBA" id="ARBA00031024"/>
    </source>
</evidence>
<evidence type="ECO:0000256" key="4">
    <source>
        <dbReference type="ARBA" id="ARBA00022448"/>
    </source>
</evidence>
<comment type="subcellular location">
    <subcellularLocation>
        <location evidence="1">Membrane</location>
        <topology evidence="1">Multi-pass membrane protein</topology>
    </subcellularLocation>
    <subcellularLocation>
        <location evidence="9">Mitochondrion inner membrane</location>
        <topology evidence="9">Multi-pass membrane protein</topology>
    </subcellularLocation>
</comment>
<accession>A0A151JLU0</accession>
<keyword evidence="5 9" id="KW-0812">Transmembrane</keyword>
<keyword evidence="12" id="KW-1185">Reference proteome</keyword>
<gene>
    <name evidence="11" type="ORF">ALC57_03887</name>
</gene>
<feature type="transmembrane region" description="Helical" evidence="10">
    <location>
        <begin position="18"/>
        <end position="41"/>
    </location>
</feature>
<keyword evidence="4" id="KW-0813">Transport</keyword>
<sequence length="79" mass="9304">MDFVEGESELVSGFNVEYFRGVFALIFIAEYGIIIFFSYLIRLIFTGLLVFYISIIVYLIILIRGVLPRMRYDELIYLC</sequence>
<dbReference type="STRING" id="471704.A0A151JLU0"/>
<keyword evidence="11" id="KW-0830">Ubiquinone</keyword>
<evidence type="ECO:0000256" key="2">
    <source>
        <dbReference type="ARBA" id="ARBA00010535"/>
    </source>
</evidence>
<evidence type="ECO:0000256" key="7">
    <source>
        <dbReference type="ARBA" id="ARBA00023136"/>
    </source>
</evidence>
<dbReference type="PANTHER" id="PTHR11432:SF3">
    <property type="entry name" value="NADH-UBIQUINONE OXIDOREDUCTASE CHAIN 1"/>
    <property type="match status" value="1"/>
</dbReference>
<name>A0A151JLU0_9HYME</name>
<evidence type="ECO:0000256" key="9">
    <source>
        <dbReference type="RuleBase" id="RU000471"/>
    </source>
</evidence>
<dbReference type="EMBL" id="KQ978984">
    <property type="protein sequence ID" value="KYN26735.1"/>
    <property type="molecule type" value="Genomic_DNA"/>
</dbReference>
<proteinExistence type="inferred from homology"/>
<dbReference type="Pfam" id="PF00146">
    <property type="entry name" value="NADHdh"/>
    <property type="match status" value="1"/>
</dbReference>